<dbReference type="RefSeq" id="WP_106257725.1">
    <property type="nucleotide sequence ID" value="NZ_CAWNSW010000139.1"/>
</dbReference>
<accession>A0A2T1E278</accession>
<feature type="signal peptide" evidence="2">
    <location>
        <begin position="1"/>
        <end position="23"/>
    </location>
</feature>
<proteinExistence type="predicted"/>
<evidence type="ECO:0000313" key="4">
    <source>
        <dbReference type="Proteomes" id="UP000239576"/>
    </source>
</evidence>
<dbReference type="Gene3D" id="2.30.30.40">
    <property type="entry name" value="SH3 Domains"/>
    <property type="match status" value="1"/>
</dbReference>
<comment type="caution">
    <text evidence="3">The sequence shown here is derived from an EMBL/GenBank/DDBJ whole genome shotgun (WGS) entry which is preliminary data.</text>
</comment>
<organism evidence="3 4">
    <name type="scientific">Stenomitos frigidus ULC18</name>
    <dbReference type="NCBI Taxonomy" id="2107698"/>
    <lineage>
        <taxon>Bacteria</taxon>
        <taxon>Bacillati</taxon>
        <taxon>Cyanobacteriota</taxon>
        <taxon>Cyanophyceae</taxon>
        <taxon>Leptolyngbyales</taxon>
        <taxon>Leptolyngbyaceae</taxon>
        <taxon>Stenomitos</taxon>
    </lineage>
</organism>
<name>A0A2T1E278_9CYAN</name>
<gene>
    <name evidence="3" type="ORF">C7B82_18325</name>
</gene>
<evidence type="ECO:0000256" key="1">
    <source>
        <dbReference type="SAM" id="MobiDB-lite"/>
    </source>
</evidence>
<sequence length="210" mass="22731">MQRGFQVLLLSTIALSLTIPTQAAEPNPNGSRNPPEPGWSLWRPKAEIPTAGFSAGFSNMELGGFLDFEHSCAEAIGVPVEETPYWFRLSNSIDQIGTGTAEFGCWKNGALINTIVNTAVSTKLENVTCLRVRVPTGDDLRIRVEPSLKATIIGAVSNGATVKPDSFPATIIQEDNRNWVAIQAPRKVWVSNDRPETPGNLTLCKAVTGR</sequence>
<keyword evidence="4" id="KW-1185">Reference proteome</keyword>
<evidence type="ECO:0008006" key="5">
    <source>
        <dbReference type="Google" id="ProtNLM"/>
    </source>
</evidence>
<evidence type="ECO:0000256" key="2">
    <source>
        <dbReference type="SAM" id="SignalP"/>
    </source>
</evidence>
<reference evidence="4" key="1">
    <citation type="submission" date="2018-02" db="EMBL/GenBank/DDBJ databases">
        <authorList>
            <person name="Moore K."/>
            <person name="Momper L."/>
        </authorList>
    </citation>
    <scope>NUCLEOTIDE SEQUENCE [LARGE SCALE GENOMIC DNA]</scope>
    <source>
        <strain evidence="4">ULC18</strain>
    </source>
</reference>
<keyword evidence="2" id="KW-0732">Signal</keyword>
<dbReference type="AlphaFoldDB" id="A0A2T1E278"/>
<dbReference type="Proteomes" id="UP000239576">
    <property type="component" value="Unassembled WGS sequence"/>
</dbReference>
<dbReference type="EMBL" id="PVWK01000099">
    <property type="protein sequence ID" value="PSB26811.1"/>
    <property type="molecule type" value="Genomic_DNA"/>
</dbReference>
<protein>
    <recommendedName>
        <fullName evidence="5">SH3 domain-containing protein</fullName>
    </recommendedName>
</protein>
<evidence type="ECO:0000313" key="3">
    <source>
        <dbReference type="EMBL" id="PSB26811.1"/>
    </source>
</evidence>
<feature type="chain" id="PRO_5015654564" description="SH3 domain-containing protein" evidence="2">
    <location>
        <begin position="24"/>
        <end position="210"/>
    </location>
</feature>
<feature type="region of interest" description="Disordered" evidence="1">
    <location>
        <begin position="21"/>
        <end position="40"/>
    </location>
</feature>
<dbReference type="OrthoDB" id="425990at2"/>
<reference evidence="3 4" key="2">
    <citation type="submission" date="2018-03" db="EMBL/GenBank/DDBJ databases">
        <title>The ancient ancestry and fast evolution of plastids.</title>
        <authorList>
            <person name="Moore K.R."/>
            <person name="Magnabosco C."/>
            <person name="Momper L."/>
            <person name="Gold D.A."/>
            <person name="Bosak T."/>
            <person name="Fournier G.P."/>
        </authorList>
    </citation>
    <scope>NUCLEOTIDE SEQUENCE [LARGE SCALE GENOMIC DNA]</scope>
    <source>
        <strain evidence="3 4">ULC18</strain>
    </source>
</reference>